<protein>
    <submittedName>
        <fullName evidence="1">Uncharacterized protein</fullName>
    </submittedName>
</protein>
<sequence>MNRPICTKCEIEMKREQIGVIALYMYSGPPEPYKAVMPDKFQCPNCGDVIVAQFADNAFWECFHDEDVYILTLP</sequence>
<dbReference type="EMBL" id="LAZR01025949">
    <property type="protein sequence ID" value="KKL70271.1"/>
    <property type="molecule type" value="Genomic_DNA"/>
</dbReference>
<gene>
    <name evidence="1" type="ORF">LCGC14_2106620</name>
</gene>
<evidence type="ECO:0000313" key="1">
    <source>
        <dbReference type="EMBL" id="KKL70271.1"/>
    </source>
</evidence>
<accession>A0A0F9EVQ2</accession>
<organism evidence="1">
    <name type="scientific">marine sediment metagenome</name>
    <dbReference type="NCBI Taxonomy" id="412755"/>
    <lineage>
        <taxon>unclassified sequences</taxon>
        <taxon>metagenomes</taxon>
        <taxon>ecological metagenomes</taxon>
    </lineage>
</organism>
<dbReference type="AlphaFoldDB" id="A0A0F9EVQ2"/>
<reference evidence="1" key="1">
    <citation type="journal article" date="2015" name="Nature">
        <title>Complex archaea that bridge the gap between prokaryotes and eukaryotes.</title>
        <authorList>
            <person name="Spang A."/>
            <person name="Saw J.H."/>
            <person name="Jorgensen S.L."/>
            <person name="Zaremba-Niedzwiedzka K."/>
            <person name="Martijn J."/>
            <person name="Lind A.E."/>
            <person name="van Eijk R."/>
            <person name="Schleper C."/>
            <person name="Guy L."/>
            <person name="Ettema T.J."/>
        </authorList>
    </citation>
    <scope>NUCLEOTIDE SEQUENCE</scope>
</reference>
<name>A0A0F9EVQ2_9ZZZZ</name>
<comment type="caution">
    <text evidence="1">The sequence shown here is derived from an EMBL/GenBank/DDBJ whole genome shotgun (WGS) entry which is preliminary data.</text>
</comment>
<proteinExistence type="predicted"/>